<reference evidence="2" key="1">
    <citation type="submission" date="2023-06" db="EMBL/GenBank/DDBJ databases">
        <authorList>
            <consortium name="Lawrence Berkeley National Laboratory"/>
            <person name="Ahrendt S."/>
            <person name="Sahu N."/>
            <person name="Indic B."/>
            <person name="Wong-Bajracharya J."/>
            <person name="Merenyi Z."/>
            <person name="Ke H.-M."/>
            <person name="Monk M."/>
            <person name="Kocsube S."/>
            <person name="Drula E."/>
            <person name="Lipzen A."/>
            <person name="Balint B."/>
            <person name="Henrissat B."/>
            <person name="Andreopoulos B."/>
            <person name="Martin F.M."/>
            <person name="Harder C.B."/>
            <person name="Rigling D."/>
            <person name="Ford K.L."/>
            <person name="Foster G.D."/>
            <person name="Pangilinan J."/>
            <person name="Papanicolaou A."/>
            <person name="Barry K."/>
            <person name="LaButti K."/>
            <person name="Viragh M."/>
            <person name="Koriabine M."/>
            <person name="Yan M."/>
            <person name="Riley R."/>
            <person name="Champramary S."/>
            <person name="Plett K.L."/>
            <person name="Tsai I.J."/>
            <person name="Slot J."/>
            <person name="Sipos G."/>
            <person name="Plett J."/>
            <person name="Nagy L.G."/>
            <person name="Grigoriev I.V."/>
        </authorList>
    </citation>
    <scope>NUCLEOTIDE SEQUENCE</scope>
    <source>
        <strain evidence="2">ICMP 16352</strain>
    </source>
</reference>
<keyword evidence="1" id="KW-1133">Transmembrane helix</keyword>
<keyword evidence="3" id="KW-1185">Reference proteome</keyword>
<protein>
    <submittedName>
        <fullName evidence="2">Uncharacterized protein</fullName>
    </submittedName>
</protein>
<sequence length="125" mass="14285">METPPPYLSQNDKIVIFNALDTSLNVLFMEGFLQGVYTGMIAVTLWTIVFIFMSIRSPWSQAYYYIDSISGGITTILVDITVIWRCWILWDCQWQVILIPMMCVLAETMSAAYADMFGAYAKVKI</sequence>
<accession>A0AA39TXC8</accession>
<feature type="transmembrane region" description="Helical" evidence="1">
    <location>
        <begin position="32"/>
        <end position="52"/>
    </location>
</feature>
<organism evidence="2 3">
    <name type="scientific">Armillaria novae-zelandiae</name>
    <dbReference type="NCBI Taxonomy" id="153914"/>
    <lineage>
        <taxon>Eukaryota</taxon>
        <taxon>Fungi</taxon>
        <taxon>Dikarya</taxon>
        <taxon>Basidiomycota</taxon>
        <taxon>Agaricomycotina</taxon>
        <taxon>Agaricomycetes</taxon>
        <taxon>Agaricomycetidae</taxon>
        <taxon>Agaricales</taxon>
        <taxon>Marasmiineae</taxon>
        <taxon>Physalacriaceae</taxon>
        <taxon>Armillaria</taxon>
    </lineage>
</organism>
<evidence type="ECO:0000256" key="1">
    <source>
        <dbReference type="SAM" id="Phobius"/>
    </source>
</evidence>
<name>A0AA39TXC8_9AGAR</name>
<dbReference type="AlphaFoldDB" id="A0AA39TXC8"/>
<gene>
    <name evidence="2" type="ORF">IW261DRAFT_1424222</name>
</gene>
<evidence type="ECO:0000313" key="3">
    <source>
        <dbReference type="Proteomes" id="UP001175227"/>
    </source>
</evidence>
<keyword evidence="1" id="KW-0812">Transmembrane</keyword>
<feature type="transmembrane region" description="Helical" evidence="1">
    <location>
        <begin position="64"/>
        <end position="90"/>
    </location>
</feature>
<dbReference type="EMBL" id="JAUEPR010000039">
    <property type="protein sequence ID" value="KAK0472632.1"/>
    <property type="molecule type" value="Genomic_DNA"/>
</dbReference>
<feature type="transmembrane region" description="Helical" evidence="1">
    <location>
        <begin position="96"/>
        <end position="114"/>
    </location>
</feature>
<dbReference type="Proteomes" id="UP001175227">
    <property type="component" value="Unassembled WGS sequence"/>
</dbReference>
<evidence type="ECO:0000313" key="2">
    <source>
        <dbReference type="EMBL" id="KAK0472632.1"/>
    </source>
</evidence>
<keyword evidence="1" id="KW-0472">Membrane</keyword>
<comment type="caution">
    <text evidence="2">The sequence shown here is derived from an EMBL/GenBank/DDBJ whole genome shotgun (WGS) entry which is preliminary data.</text>
</comment>
<proteinExistence type="predicted"/>